<organism evidence="3 4">
    <name type="scientific">Candidatus Manganitrophus noduliformans</name>
    <dbReference type="NCBI Taxonomy" id="2606439"/>
    <lineage>
        <taxon>Bacteria</taxon>
        <taxon>Pseudomonadati</taxon>
        <taxon>Nitrospirota</taxon>
        <taxon>Nitrospiria</taxon>
        <taxon>Candidatus Troglogloeales</taxon>
        <taxon>Candidatus Manganitrophaceae</taxon>
        <taxon>Candidatus Manganitrophus</taxon>
    </lineage>
</organism>
<dbReference type="SMART" id="SM00530">
    <property type="entry name" value="HTH_XRE"/>
    <property type="match status" value="1"/>
</dbReference>
<dbReference type="GO" id="GO:0003677">
    <property type="term" value="F:DNA binding"/>
    <property type="evidence" value="ECO:0007669"/>
    <property type="project" value="InterPro"/>
</dbReference>
<feature type="domain" description="HTH cro/C1-type" evidence="2">
    <location>
        <begin position="27"/>
        <end position="67"/>
    </location>
</feature>
<dbReference type="CDD" id="cd00093">
    <property type="entry name" value="HTH_XRE"/>
    <property type="match status" value="1"/>
</dbReference>
<name>A0A7X6DM94_9BACT</name>
<dbReference type="InterPro" id="IPR001387">
    <property type="entry name" value="Cro/C1-type_HTH"/>
</dbReference>
<evidence type="ECO:0000259" key="2">
    <source>
        <dbReference type="PROSITE" id="PS50943"/>
    </source>
</evidence>
<dbReference type="Proteomes" id="UP000534783">
    <property type="component" value="Unassembled WGS sequence"/>
</dbReference>
<comment type="caution">
    <text evidence="3">The sequence shown here is derived from an EMBL/GenBank/DDBJ whole genome shotgun (WGS) entry which is preliminary data.</text>
</comment>
<evidence type="ECO:0000256" key="1">
    <source>
        <dbReference type="SAM" id="MobiDB-lite"/>
    </source>
</evidence>
<dbReference type="Gene3D" id="1.10.260.40">
    <property type="entry name" value="lambda repressor-like DNA-binding domains"/>
    <property type="match status" value="1"/>
</dbReference>
<dbReference type="InterPro" id="IPR010744">
    <property type="entry name" value="Phage_CI_N"/>
</dbReference>
<keyword evidence="4" id="KW-1185">Reference proteome</keyword>
<protein>
    <submittedName>
        <fullName evidence="3">Helix-turn-helix transcriptional regulator</fullName>
    </submittedName>
</protein>
<dbReference type="InterPro" id="IPR010982">
    <property type="entry name" value="Lambda_DNA-bd_dom_sf"/>
</dbReference>
<dbReference type="AlphaFoldDB" id="A0A7X6DM94"/>
<dbReference type="PROSITE" id="PS50943">
    <property type="entry name" value="HTH_CROC1"/>
    <property type="match status" value="1"/>
</dbReference>
<accession>A0A7X6DM94</accession>
<proteinExistence type="predicted"/>
<dbReference type="SUPFAM" id="SSF47413">
    <property type="entry name" value="lambda repressor-like DNA-binding domains"/>
    <property type="match status" value="1"/>
</dbReference>
<feature type="compositionally biased region" description="Basic and acidic residues" evidence="1">
    <location>
        <begin position="166"/>
        <end position="175"/>
    </location>
</feature>
<gene>
    <name evidence="3" type="ORF">MNODULE_03630</name>
</gene>
<evidence type="ECO:0000313" key="3">
    <source>
        <dbReference type="EMBL" id="NKE69837.1"/>
    </source>
</evidence>
<reference evidence="3 4" key="1">
    <citation type="journal article" date="2020" name="Nature">
        <title>Bacterial chemolithoautotrophy via manganese oxidation.</title>
        <authorList>
            <person name="Yu H."/>
            <person name="Leadbetter J.R."/>
        </authorList>
    </citation>
    <scope>NUCLEOTIDE SEQUENCE [LARGE SCALE GENOMIC DNA]</scope>
    <source>
        <strain evidence="3 4">Mn-1</strain>
    </source>
</reference>
<dbReference type="Pfam" id="PF07022">
    <property type="entry name" value="Phage_CI_repr"/>
    <property type="match status" value="1"/>
</dbReference>
<dbReference type="GO" id="GO:0045892">
    <property type="term" value="P:negative regulation of DNA-templated transcription"/>
    <property type="evidence" value="ECO:0007669"/>
    <property type="project" value="InterPro"/>
</dbReference>
<feature type="region of interest" description="Disordered" evidence="1">
    <location>
        <begin position="148"/>
        <end position="175"/>
    </location>
</feature>
<dbReference type="EMBL" id="VTOW01000001">
    <property type="protein sequence ID" value="NKE69837.1"/>
    <property type="molecule type" value="Genomic_DNA"/>
</dbReference>
<sequence>MVQIIQGLTERLKLLIAEKFKGKPGRLARLAGISPGTFQRYIDGSSIPGGETLFKIHEASGVSIDWLLLGKEVTPEAIDTEVKEIADLVSEKGRREEWLSYGRYLATGEKQITLSPNFLMLLEKVPPNQRPEVISGWIEQAKRAEEALRLRGFGQPQPTPQKSNQPKKDNEKKAR</sequence>
<evidence type="ECO:0000313" key="4">
    <source>
        <dbReference type="Proteomes" id="UP000534783"/>
    </source>
</evidence>